<dbReference type="PANTHER" id="PTHR34199:SF2">
    <property type="entry name" value="NUMOD3 MOTIF FAMILY PROTEIN, EXPRESSED"/>
    <property type="match status" value="1"/>
</dbReference>
<accession>A0ABD1X036</accession>
<reference evidence="5" key="1">
    <citation type="submission" date="2024-07" db="EMBL/GenBank/DDBJ databases">
        <title>Two chromosome-level genome assemblies of Korean endemic species Abeliophyllum distichum and Forsythia ovata (Oleaceae).</title>
        <authorList>
            <person name="Jang H."/>
        </authorList>
    </citation>
    <scope>NUCLEOTIDE SEQUENCE [LARGE SCALE GENOMIC DNA]</scope>
</reference>
<feature type="domain" description="Nuclease associated modular" evidence="3">
    <location>
        <begin position="134"/>
        <end position="161"/>
    </location>
</feature>
<sequence>MLTYLADIVTAQPCSCFHNNIPAVKSRSHFRNKFVIGNERRLALSFSWKSFCISEKVKKFNSESVGVWRGGLMIKAVATLESTCVTRKSEELKEYQNTWGMDIDSRSSNSSMNEPQSSSEDPTEVDEREKLRRMRISKANKGNTPWNKGKKHSPETRQRIRERTRLAMQDPKVKMKLANLGHAQSEETRMRIGVGVRLGWEKRRKKLMLQETCYYEWQNLIADASRKGVRGEEELQWDSYKILNEQLEQEWLKSVEQRKRIPRPKGSKRAPKSAEQRRKISEAISAKWADPAYRNRVCSGLAKHYGIPDGVERKPRRKPSDGGQTRNRSPPKKKVNEKDNLSKPEIKSEIERIRLRRNNIPLYKDPLASSKLEMLKNIRAQRAAAENKKIEAVARAKLLIAEAEKAATALEIAAKNSPLAQASLVETRMLIAEAIQSIESIEKGDLVSDQYDSNFQASSKLAPHIEEDISAEIGSPSHVDPRKVNGDQSSWSSDIEAVDVELDVSPDFLNGNTSMYCDNSLLKIGRKYQKAPNGFPPVELNSTTEHSNFTKQLANPKPIDIKGSAQKLPNGLKFQSENAALPKQVTVTKKYICGRLVEVAEEN</sequence>
<feature type="region of interest" description="Disordered" evidence="2">
    <location>
        <begin position="258"/>
        <end position="278"/>
    </location>
</feature>
<dbReference type="PANTHER" id="PTHR34199">
    <property type="entry name" value="NUMOD3 MOTIF FAMILY PROTEIN, EXPRESSED"/>
    <property type="match status" value="1"/>
</dbReference>
<evidence type="ECO:0000313" key="4">
    <source>
        <dbReference type="EMBL" id="KAL2555186.1"/>
    </source>
</evidence>
<feature type="compositionally biased region" description="Low complexity" evidence="2">
    <location>
        <begin position="106"/>
        <end position="119"/>
    </location>
</feature>
<evidence type="ECO:0000313" key="5">
    <source>
        <dbReference type="Proteomes" id="UP001604277"/>
    </source>
</evidence>
<keyword evidence="1" id="KW-0175">Coiled coil</keyword>
<keyword evidence="5" id="KW-1185">Reference proteome</keyword>
<evidence type="ECO:0000259" key="3">
    <source>
        <dbReference type="Pfam" id="PF07460"/>
    </source>
</evidence>
<dbReference type="AlphaFoldDB" id="A0ABD1X036"/>
<feature type="region of interest" description="Disordered" evidence="2">
    <location>
        <begin position="98"/>
        <end position="157"/>
    </location>
</feature>
<feature type="compositionally biased region" description="Basic residues" evidence="2">
    <location>
        <begin position="260"/>
        <end position="271"/>
    </location>
</feature>
<feature type="coiled-coil region" evidence="1">
    <location>
        <begin position="375"/>
        <end position="413"/>
    </location>
</feature>
<protein>
    <recommendedName>
        <fullName evidence="3">Nuclease associated modular domain-containing protein</fullName>
    </recommendedName>
</protein>
<proteinExistence type="predicted"/>
<gene>
    <name evidence="4" type="ORF">Fot_08805</name>
</gene>
<feature type="region of interest" description="Disordered" evidence="2">
    <location>
        <begin position="305"/>
        <end position="345"/>
    </location>
</feature>
<evidence type="ECO:0000256" key="2">
    <source>
        <dbReference type="SAM" id="MobiDB-lite"/>
    </source>
</evidence>
<evidence type="ECO:0000256" key="1">
    <source>
        <dbReference type="SAM" id="Coils"/>
    </source>
</evidence>
<dbReference type="InterPro" id="IPR003611">
    <property type="entry name" value="NUMOD3"/>
</dbReference>
<feature type="compositionally biased region" description="Basic and acidic residues" evidence="2">
    <location>
        <begin position="334"/>
        <end position="345"/>
    </location>
</feature>
<name>A0ABD1X036_9LAMI</name>
<organism evidence="4 5">
    <name type="scientific">Forsythia ovata</name>
    <dbReference type="NCBI Taxonomy" id="205694"/>
    <lineage>
        <taxon>Eukaryota</taxon>
        <taxon>Viridiplantae</taxon>
        <taxon>Streptophyta</taxon>
        <taxon>Embryophyta</taxon>
        <taxon>Tracheophyta</taxon>
        <taxon>Spermatophyta</taxon>
        <taxon>Magnoliopsida</taxon>
        <taxon>eudicotyledons</taxon>
        <taxon>Gunneridae</taxon>
        <taxon>Pentapetalae</taxon>
        <taxon>asterids</taxon>
        <taxon>lamiids</taxon>
        <taxon>Lamiales</taxon>
        <taxon>Oleaceae</taxon>
        <taxon>Forsythieae</taxon>
        <taxon>Forsythia</taxon>
    </lineage>
</organism>
<comment type="caution">
    <text evidence="4">The sequence shown here is derived from an EMBL/GenBank/DDBJ whole genome shotgun (WGS) entry which is preliminary data.</text>
</comment>
<dbReference type="Pfam" id="PF07460">
    <property type="entry name" value="NUMOD3"/>
    <property type="match status" value="1"/>
</dbReference>
<dbReference type="Proteomes" id="UP001604277">
    <property type="component" value="Unassembled WGS sequence"/>
</dbReference>
<dbReference type="EMBL" id="JBFOLJ010000002">
    <property type="protein sequence ID" value="KAL2555186.1"/>
    <property type="molecule type" value="Genomic_DNA"/>
</dbReference>